<dbReference type="InterPro" id="IPR010187">
    <property type="entry name" value="Various_sel_PB"/>
</dbReference>
<dbReference type="Pfam" id="PF07355">
    <property type="entry name" value="GRDB"/>
    <property type="match status" value="1"/>
</dbReference>
<evidence type="ECO:0000256" key="2">
    <source>
        <dbReference type="ARBA" id="ARBA00023002"/>
    </source>
</evidence>
<name>A0A0R1J1Q9_9LACO</name>
<sequence length="345" mass="37291">MTKKRIVHYINQFFAGIGGEEKADVKPEKRDGVVGPGMAFKGQLNDVAEIVGTVICGDSYFNENEAEASETVLEMIKSYDPDLVIVGPSFNAGRYGVAAGAVAKLVDENLHLPVVGGMYPENPGFELYRKHGYFVEVGNSAATMRKAIPAMSSVAKQIIDGNKEITGYMPKGLRENVFREERGSKRAVEMLVDKIQGKEFATEYPMPTFDRVDPAPAVKDITKARIALVSSGGPVPKGNPDHIESSSASKYGKYSLKDIDDFTPENGQTAHGGYDPVYANEDLDRVLPVDVIKEMLANGEIGSLHDYWYATVGNGTSVANAKKFGTEIAGQLKKDGVDAVILTST</sequence>
<dbReference type="NCBIfam" id="TIGR01918">
    <property type="entry name" value="various_sel_PB"/>
    <property type="match status" value="1"/>
</dbReference>
<evidence type="ECO:0000313" key="3">
    <source>
        <dbReference type="EMBL" id="KRK65357.1"/>
    </source>
</evidence>
<dbReference type="EMBL" id="AZDG01000003">
    <property type="protein sequence ID" value="KRK65357.1"/>
    <property type="molecule type" value="Genomic_DNA"/>
</dbReference>
<dbReference type="STRING" id="1423811.FC72_GL001427"/>
<keyword evidence="4" id="KW-1185">Reference proteome</keyword>
<gene>
    <name evidence="3" type="ORF">FC72_GL001427</name>
</gene>
<accession>A0A0R1J1Q9</accession>
<keyword evidence="2" id="KW-0560">Oxidoreductase</keyword>
<comment type="caution">
    <text evidence="3">The sequence shown here is derived from an EMBL/GenBank/DDBJ whole genome shotgun (WGS) entry which is preliminary data.</text>
</comment>
<organism evidence="3 4">
    <name type="scientific">Companilactobacillus tucceti DSM 20183</name>
    <dbReference type="NCBI Taxonomy" id="1423811"/>
    <lineage>
        <taxon>Bacteria</taxon>
        <taxon>Bacillati</taxon>
        <taxon>Bacillota</taxon>
        <taxon>Bacilli</taxon>
        <taxon>Lactobacillales</taxon>
        <taxon>Lactobacillaceae</taxon>
        <taxon>Companilactobacillus</taxon>
    </lineage>
</organism>
<reference evidence="3 4" key="1">
    <citation type="journal article" date="2015" name="Genome Announc.">
        <title>Expanding the biotechnology potential of lactobacilli through comparative genomics of 213 strains and associated genera.</title>
        <authorList>
            <person name="Sun Z."/>
            <person name="Harris H.M."/>
            <person name="McCann A."/>
            <person name="Guo C."/>
            <person name="Argimon S."/>
            <person name="Zhang W."/>
            <person name="Yang X."/>
            <person name="Jeffery I.B."/>
            <person name="Cooney J.C."/>
            <person name="Kagawa T.F."/>
            <person name="Liu W."/>
            <person name="Song Y."/>
            <person name="Salvetti E."/>
            <person name="Wrobel A."/>
            <person name="Rasinkangas P."/>
            <person name="Parkhill J."/>
            <person name="Rea M.C."/>
            <person name="O'Sullivan O."/>
            <person name="Ritari J."/>
            <person name="Douillard F.P."/>
            <person name="Paul Ross R."/>
            <person name="Yang R."/>
            <person name="Briner A.E."/>
            <person name="Felis G.E."/>
            <person name="de Vos W.M."/>
            <person name="Barrangou R."/>
            <person name="Klaenhammer T.R."/>
            <person name="Caufield P.W."/>
            <person name="Cui Y."/>
            <person name="Zhang H."/>
            <person name="O'Toole P.W."/>
        </authorList>
    </citation>
    <scope>NUCLEOTIDE SEQUENCE [LARGE SCALE GENOMIC DNA]</scope>
    <source>
        <strain evidence="3 4">DSM 20183</strain>
    </source>
</reference>
<dbReference type="AlphaFoldDB" id="A0A0R1J1Q9"/>
<dbReference type="Proteomes" id="UP000050929">
    <property type="component" value="Unassembled WGS sequence"/>
</dbReference>
<evidence type="ECO:0000256" key="1">
    <source>
        <dbReference type="ARBA" id="ARBA00022933"/>
    </source>
</evidence>
<dbReference type="GO" id="GO:0050485">
    <property type="term" value="F:oxidoreductase activity, acting on X-H and Y-H to form an X-Y bond, with a disulfide as acceptor"/>
    <property type="evidence" value="ECO:0007669"/>
    <property type="project" value="InterPro"/>
</dbReference>
<proteinExistence type="predicted"/>
<dbReference type="PATRIC" id="fig|1423811.3.peg.1450"/>
<evidence type="ECO:0000313" key="4">
    <source>
        <dbReference type="Proteomes" id="UP000050929"/>
    </source>
</evidence>
<protein>
    <submittedName>
        <fullName evidence="3">Glycine reductase complex selenoprotein B</fullName>
    </submittedName>
</protein>
<keyword evidence="1" id="KW-0712">Selenocysteine</keyword>